<comment type="similarity">
    <text evidence="3">Belongs to the FliH family.</text>
</comment>
<gene>
    <name evidence="12" type="ORF">EOE67_03770</name>
</gene>
<dbReference type="OrthoDB" id="6196089at2"/>
<comment type="function">
    <text evidence="1">Needed for flagellar regrowth and assembly.</text>
</comment>
<evidence type="ECO:0000256" key="6">
    <source>
        <dbReference type="ARBA" id="ARBA00022490"/>
    </source>
</evidence>
<proteinExistence type="inferred from homology"/>
<dbReference type="InterPro" id="IPR018035">
    <property type="entry name" value="Flagellar_FliH/T3SS_HrpE"/>
</dbReference>
<dbReference type="PANTHER" id="PTHR34982:SF1">
    <property type="entry name" value="FLAGELLAR ASSEMBLY PROTEIN FLIH"/>
    <property type="match status" value="1"/>
</dbReference>
<evidence type="ECO:0000313" key="13">
    <source>
        <dbReference type="Proteomes" id="UP000283077"/>
    </source>
</evidence>
<evidence type="ECO:0000256" key="5">
    <source>
        <dbReference type="ARBA" id="ARBA00022448"/>
    </source>
</evidence>
<evidence type="ECO:0000256" key="10">
    <source>
        <dbReference type="SAM" id="MobiDB-lite"/>
    </source>
</evidence>
<keyword evidence="6" id="KW-0963">Cytoplasm</keyword>
<keyword evidence="8" id="KW-0653">Protein transport</keyword>
<evidence type="ECO:0000256" key="3">
    <source>
        <dbReference type="ARBA" id="ARBA00006602"/>
    </source>
</evidence>
<feature type="region of interest" description="Disordered" evidence="10">
    <location>
        <begin position="103"/>
        <end position="126"/>
    </location>
</feature>
<organism evidence="12 13">
    <name type="scientific">Rheinheimera riviphila</name>
    <dbReference type="NCBI Taxonomy" id="1834037"/>
    <lineage>
        <taxon>Bacteria</taxon>
        <taxon>Pseudomonadati</taxon>
        <taxon>Pseudomonadota</taxon>
        <taxon>Gammaproteobacteria</taxon>
        <taxon>Chromatiales</taxon>
        <taxon>Chromatiaceae</taxon>
        <taxon>Rheinheimera</taxon>
    </lineage>
</organism>
<comment type="caution">
    <text evidence="12">The sequence shown here is derived from an EMBL/GenBank/DDBJ whole genome shotgun (WGS) entry which is preliminary data.</text>
</comment>
<evidence type="ECO:0000256" key="7">
    <source>
        <dbReference type="ARBA" id="ARBA00022795"/>
    </source>
</evidence>
<keyword evidence="7" id="KW-1005">Bacterial flagellum biogenesis</keyword>
<keyword evidence="13" id="KW-1185">Reference proteome</keyword>
<dbReference type="PRINTS" id="PR01003">
    <property type="entry name" value="FLGFLIH"/>
</dbReference>
<dbReference type="Proteomes" id="UP000283077">
    <property type="component" value="Unassembled WGS sequence"/>
</dbReference>
<feature type="compositionally biased region" description="Basic and acidic residues" evidence="10">
    <location>
        <begin position="70"/>
        <end position="79"/>
    </location>
</feature>
<dbReference type="RefSeq" id="WP_127697706.1">
    <property type="nucleotide sequence ID" value="NZ_SACS01000002.1"/>
</dbReference>
<evidence type="ECO:0000259" key="11">
    <source>
        <dbReference type="Pfam" id="PF02108"/>
    </source>
</evidence>
<protein>
    <recommendedName>
        <fullName evidence="4">Flagellar assembly protein FliH</fullName>
    </recommendedName>
</protein>
<dbReference type="InterPro" id="IPR000563">
    <property type="entry name" value="Flag_FliH"/>
</dbReference>
<dbReference type="GO" id="GO:0044781">
    <property type="term" value="P:bacterial-type flagellum organization"/>
    <property type="evidence" value="ECO:0007669"/>
    <property type="project" value="UniProtKB-KW"/>
</dbReference>
<dbReference type="Pfam" id="PF02108">
    <property type="entry name" value="FliH"/>
    <property type="match status" value="1"/>
</dbReference>
<feature type="compositionally biased region" description="Polar residues" evidence="10">
    <location>
        <begin position="1"/>
        <end position="10"/>
    </location>
</feature>
<keyword evidence="9" id="KW-1006">Bacterial flagellum protein export</keyword>
<dbReference type="GO" id="GO:0071973">
    <property type="term" value="P:bacterial-type flagellum-dependent cell motility"/>
    <property type="evidence" value="ECO:0007669"/>
    <property type="project" value="InterPro"/>
</dbReference>
<feature type="domain" description="Flagellar assembly protein FliH/Type III secretion system HrpE" evidence="11">
    <location>
        <begin position="154"/>
        <end position="278"/>
    </location>
</feature>
<dbReference type="EMBL" id="SACS01000002">
    <property type="protein sequence ID" value="RVU41328.1"/>
    <property type="molecule type" value="Genomic_DNA"/>
</dbReference>
<feature type="compositionally biased region" description="Basic and acidic residues" evidence="10">
    <location>
        <begin position="24"/>
        <end position="37"/>
    </location>
</feature>
<keyword evidence="12" id="KW-0969">Cilium</keyword>
<dbReference type="AlphaFoldDB" id="A0A437R3H5"/>
<dbReference type="GO" id="GO:0005829">
    <property type="term" value="C:cytosol"/>
    <property type="evidence" value="ECO:0007669"/>
    <property type="project" value="TreeGrafter"/>
</dbReference>
<feature type="compositionally biased region" description="Low complexity" evidence="10">
    <location>
        <begin position="38"/>
        <end position="49"/>
    </location>
</feature>
<dbReference type="GO" id="GO:0003774">
    <property type="term" value="F:cytoskeletal motor activity"/>
    <property type="evidence" value="ECO:0007669"/>
    <property type="project" value="InterPro"/>
</dbReference>
<name>A0A437R3H5_9GAMM</name>
<reference evidence="12 13" key="1">
    <citation type="submission" date="2019-01" db="EMBL/GenBank/DDBJ databases">
        <authorList>
            <person name="Chen W.-M."/>
        </authorList>
    </citation>
    <scope>NUCLEOTIDE SEQUENCE [LARGE SCALE GENOMIC DNA]</scope>
    <source>
        <strain evidence="12 13">KYPC3</strain>
    </source>
</reference>
<evidence type="ECO:0000256" key="8">
    <source>
        <dbReference type="ARBA" id="ARBA00022927"/>
    </source>
</evidence>
<accession>A0A437R3H5</accession>
<evidence type="ECO:0000256" key="4">
    <source>
        <dbReference type="ARBA" id="ARBA00016507"/>
    </source>
</evidence>
<evidence type="ECO:0000256" key="2">
    <source>
        <dbReference type="ARBA" id="ARBA00004496"/>
    </source>
</evidence>
<evidence type="ECO:0000256" key="1">
    <source>
        <dbReference type="ARBA" id="ARBA00003041"/>
    </source>
</evidence>
<dbReference type="NCBIfam" id="NF004270">
    <property type="entry name" value="PRK05687.2-1"/>
    <property type="match status" value="1"/>
</dbReference>
<sequence>MTTNMFQQNRPFKPDPGVMDILNDWDKPPRISDDEPAAKTAPAQKAAPTESTMPVVSPASLYKTNALYKKRPEPGERLSAKNEEELVIKPLTADDIEQIRQAAFDEGSSQGKEEGFGQGYSEGREQGYQDGLLQGQAEGKKQGLSEGEQLIRDQLAQLQFLMNQLQQPLQKVDAEVEQSLLHLALQMAQAVIGVEVKTNPQCILNTLREAVDALPYQADKLIIKLHPADVAVIQQHYSPEDIAERLWQIRSEPALERGDCRVESTESSVDRTLKTRLQSSLEHFLQEPAIKPEQAAED</sequence>
<evidence type="ECO:0000313" key="12">
    <source>
        <dbReference type="EMBL" id="RVU41328.1"/>
    </source>
</evidence>
<keyword evidence="12" id="KW-0282">Flagellum</keyword>
<comment type="subcellular location">
    <subcellularLocation>
        <location evidence="2">Cytoplasm</location>
    </subcellularLocation>
</comment>
<keyword evidence="12" id="KW-0966">Cell projection</keyword>
<dbReference type="GO" id="GO:0015031">
    <property type="term" value="P:protein transport"/>
    <property type="evidence" value="ECO:0007669"/>
    <property type="project" value="UniProtKB-KW"/>
</dbReference>
<keyword evidence="5" id="KW-0813">Transport</keyword>
<evidence type="ECO:0000256" key="9">
    <source>
        <dbReference type="ARBA" id="ARBA00023225"/>
    </source>
</evidence>
<dbReference type="GO" id="GO:0009288">
    <property type="term" value="C:bacterial-type flagellum"/>
    <property type="evidence" value="ECO:0007669"/>
    <property type="project" value="InterPro"/>
</dbReference>
<feature type="region of interest" description="Disordered" evidence="10">
    <location>
        <begin position="1"/>
        <end position="79"/>
    </location>
</feature>
<dbReference type="InterPro" id="IPR051472">
    <property type="entry name" value="T3SS_Stator/FliH"/>
</dbReference>
<dbReference type="PANTHER" id="PTHR34982">
    <property type="entry name" value="YOP PROTEINS TRANSLOCATION PROTEIN L"/>
    <property type="match status" value="1"/>
</dbReference>